<keyword evidence="2" id="KW-1185">Reference proteome</keyword>
<sequence length="76" mass="8101">MFAGVGVEIYGVRSHRSGGPSVTVGSPYRQLENVLIERDALRKQCGAGKFGTSALRTLQPALGTSARRTRQPALTT</sequence>
<evidence type="ECO:0000313" key="1">
    <source>
        <dbReference type="EMBL" id="KAJ3488682.1"/>
    </source>
</evidence>
<accession>A0ACC1QRT3</accession>
<proteinExistence type="predicted"/>
<comment type="caution">
    <text evidence="1">The sequence shown here is derived from an EMBL/GenBank/DDBJ whole genome shotgun (WGS) entry which is preliminary data.</text>
</comment>
<reference evidence="1" key="1">
    <citation type="submission" date="2022-07" db="EMBL/GenBank/DDBJ databases">
        <title>Genome Sequence of Lecanicillium saksenae.</title>
        <authorList>
            <person name="Buettner E."/>
        </authorList>
    </citation>
    <scope>NUCLEOTIDE SEQUENCE</scope>
    <source>
        <strain evidence="1">VT-O1</strain>
    </source>
</reference>
<dbReference type="Proteomes" id="UP001148737">
    <property type="component" value="Unassembled WGS sequence"/>
</dbReference>
<evidence type="ECO:0000313" key="2">
    <source>
        <dbReference type="Proteomes" id="UP001148737"/>
    </source>
</evidence>
<name>A0ACC1QRT3_9HYPO</name>
<gene>
    <name evidence="1" type="ORF">NLG97_g6153</name>
</gene>
<organism evidence="1 2">
    <name type="scientific">Lecanicillium saksenae</name>
    <dbReference type="NCBI Taxonomy" id="468837"/>
    <lineage>
        <taxon>Eukaryota</taxon>
        <taxon>Fungi</taxon>
        <taxon>Dikarya</taxon>
        <taxon>Ascomycota</taxon>
        <taxon>Pezizomycotina</taxon>
        <taxon>Sordariomycetes</taxon>
        <taxon>Hypocreomycetidae</taxon>
        <taxon>Hypocreales</taxon>
        <taxon>Cordycipitaceae</taxon>
        <taxon>Lecanicillium</taxon>
    </lineage>
</organism>
<dbReference type="EMBL" id="JANAKD010000775">
    <property type="protein sequence ID" value="KAJ3488682.1"/>
    <property type="molecule type" value="Genomic_DNA"/>
</dbReference>
<protein>
    <submittedName>
        <fullName evidence="1">Uncharacterized protein</fullName>
    </submittedName>
</protein>